<dbReference type="GO" id="GO:0008965">
    <property type="term" value="F:phosphoenolpyruvate-protein phosphotransferase activity"/>
    <property type="evidence" value="ECO:0007669"/>
    <property type="project" value="UniProtKB-EC"/>
</dbReference>
<sequence length="570" mass="64563">MEGNQGTAASPGIAIGQALIQERHEFQFVQKDIEEAESELEIKRFYQAIAEGKEDVKDLRHKVKKEVGAQESEIFTTHIQIMNDPEFHNLVEKIIREEQVTAEVAVQRVIRNFAAQFAEMEESYINARETDIKDIGDRILRLLQGMELDQSLIEDEVILVSYELTPSEIARLDTNRVMGIVLAEGSRTSHTAILARSLEIPTVVGLGAEVISQIGQGDELIVDGDDGLIFISPDEKTISNYKKRYQELELREKELEKYKDMKLERKDGRRVYVNANIGGTVDLGPMLARGADGIGLFRTEFLFLDRDDLPGEEEQFQIYKEVVEKVGDRPVVIRTVDIGSDKKPEYLEFPEEINPAMGYRGIRISLNNKDFFKTQLRAILRASKFGNVKIMYPMISAIEEVRNANSVLRQSRLELLEEDVEIGDPEIGIMIEVPSAVAMVRELAEEVDFLSIGTNDLVQYTLAVDRTNEKIKDQFTPYHPAILRMITRVAAAGREFDIPVAMCGEAAGDKLLIPFWLGIGIDQLSMSPVSILPAKETINKWLNRDKTELIQKVLQMPTVAEIQYYLSRRE</sequence>
<comment type="subcellular location">
    <subcellularLocation>
        <location evidence="4 17">Cytoplasm</location>
    </subcellularLocation>
</comment>
<comment type="caution">
    <text evidence="24">The sequence shown here is derived from an EMBL/GenBank/DDBJ whole genome shotgun (WGS) entry which is preliminary data.</text>
</comment>
<feature type="binding site" evidence="20">
    <location>
        <position position="432"/>
    </location>
    <ligand>
        <name>Mg(2+)</name>
        <dbReference type="ChEBI" id="CHEBI:18420"/>
    </ligand>
</feature>
<evidence type="ECO:0000256" key="16">
    <source>
        <dbReference type="ARBA" id="ARBA00033235"/>
    </source>
</evidence>
<dbReference type="GO" id="GO:0009401">
    <property type="term" value="P:phosphoenolpyruvate-dependent sugar phosphotransferase system"/>
    <property type="evidence" value="ECO:0007669"/>
    <property type="project" value="UniProtKB-KW"/>
</dbReference>
<feature type="domain" description="PEP-utilising enzyme C-terminal" evidence="22">
    <location>
        <begin position="253"/>
        <end position="540"/>
    </location>
</feature>
<accession>A0A931F8K5</accession>
<reference evidence="24" key="1">
    <citation type="submission" date="2020-11" db="EMBL/GenBank/DDBJ databases">
        <title>Halonatronomonas betainensis gen. nov., sp. nov. a novel haloalkaliphilic representative of the family Halanaerobiacae capable of betaine degradation.</title>
        <authorList>
            <person name="Boltyanskaya Y."/>
            <person name="Kevbrin V."/>
            <person name="Detkova E."/>
            <person name="Grouzdev D.S."/>
            <person name="Koziaeva V."/>
            <person name="Zhilina T."/>
        </authorList>
    </citation>
    <scope>NUCLEOTIDE SEQUENCE</scope>
    <source>
        <strain evidence="24">Z-7014</strain>
    </source>
</reference>
<name>A0A931F8K5_9FIRM</name>
<dbReference type="SUPFAM" id="SSF51621">
    <property type="entry name" value="Phosphoenolpyruvate/pyruvate domain"/>
    <property type="match status" value="1"/>
</dbReference>
<dbReference type="EC" id="2.7.3.9" evidence="6 17"/>
<dbReference type="InterPro" id="IPR036637">
    <property type="entry name" value="Phosphohistidine_dom_sf"/>
</dbReference>
<dbReference type="NCBIfam" id="TIGR01417">
    <property type="entry name" value="PTS_I_fam"/>
    <property type="match status" value="1"/>
</dbReference>
<evidence type="ECO:0000256" key="1">
    <source>
        <dbReference type="ARBA" id="ARBA00000683"/>
    </source>
</evidence>
<evidence type="ECO:0000256" key="11">
    <source>
        <dbReference type="ARBA" id="ARBA00022679"/>
    </source>
</evidence>
<dbReference type="PROSITE" id="PS00742">
    <property type="entry name" value="PEP_ENZYMES_2"/>
    <property type="match status" value="1"/>
</dbReference>
<dbReference type="PRINTS" id="PR01736">
    <property type="entry name" value="PHPHTRNFRASE"/>
</dbReference>
<dbReference type="InterPro" id="IPR008731">
    <property type="entry name" value="PTS_EIN"/>
</dbReference>
<dbReference type="Pfam" id="PF05524">
    <property type="entry name" value="PEP-utilisers_N"/>
    <property type="match status" value="1"/>
</dbReference>
<dbReference type="PANTHER" id="PTHR46244">
    <property type="entry name" value="PHOSPHOENOLPYRUVATE-PROTEIN PHOSPHOTRANSFERASE"/>
    <property type="match status" value="1"/>
</dbReference>
<dbReference type="InterPro" id="IPR006318">
    <property type="entry name" value="PTS_EI-like"/>
</dbReference>
<proteinExistence type="inferred from homology"/>
<dbReference type="Gene3D" id="1.10.274.10">
    <property type="entry name" value="PtsI, HPr-binding domain"/>
    <property type="match status" value="1"/>
</dbReference>
<evidence type="ECO:0000256" key="10">
    <source>
        <dbReference type="ARBA" id="ARBA00022597"/>
    </source>
</evidence>
<evidence type="ECO:0000259" key="22">
    <source>
        <dbReference type="Pfam" id="PF02896"/>
    </source>
</evidence>
<evidence type="ECO:0000256" key="13">
    <source>
        <dbReference type="ARBA" id="ARBA00022723"/>
    </source>
</evidence>
<gene>
    <name evidence="24" type="primary">ptsP</name>
    <name evidence="24" type="ORF">I0Q91_12105</name>
</gene>
<dbReference type="SUPFAM" id="SSF52009">
    <property type="entry name" value="Phosphohistidine domain"/>
    <property type="match status" value="1"/>
</dbReference>
<feature type="binding site" evidence="19">
    <location>
        <begin position="455"/>
        <end position="456"/>
    </location>
    <ligand>
        <name>phosphoenolpyruvate</name>
        <dbReference type="ChEBI" id="CHEBI:58702"/>
    </ligand>
</feature>
<evidence type="ECO:0000256" key="19">
    <source>
        <dbReference type="PIRSR" id="PIRSR000732-2"/>
    </source>
</evidence>
<keyword evidence="15 17" id="KW-0460">Magnesium</keyword>
<dbReference type="InterPro" id="IPR000121">
    <property type="entry name" value="PEP_util_C"/>
</dbReference>
<evidence type="ECO:0000256" key="14">
    <source>
        <dbReference type="ARBA" id="ARBA00022777"/>
    </source>
</evidence>
<dbReference type="Pfam" id="PF00391">
    <property type="entry name" value="PEP-utilizers"/>
    <property type="match status" value="1"/>
</dbReference>
<feature type="binding site" evidence="19">
    <location>
        <position position="334"/>
    </location>
    <ligand>
        <name>phosphoenolpyruvate</name>
        <dbReference type="ChEBI" id="CHEBI:58702"/>
    </ligand>
</feature>
<comment type="cofactor">
    <cofactor evidence="2 17 20">
        <name>Mg(2+)</name>
        <dbReference type="ChEBI" id="CHEBI:18420"/>
    </cofactor>
</comment>
<comment type="similarity">
    <text evidence="5 17">Belongs to the PEP-utilizing enzyme family.</text>
</comment>
<dbReference type="InterPro" id="IPR050499">
    <property type="entry name" value="PEP-utilizing_PTS_enzyme"/>
</dbReference>
<dbReference type="PANTHER" id="PTHR46244:SF3">
    <property type="entry name" value="PHOSPHOENOLPYRUVATE-PROTEIN PHOSPHOTRANSFERASE"/>
    <property type="match status" value="1"/>
</dbReference>
<dbReference type="Pfam" id="PF02896">
    <property type="entry name" value="PEP-utilizers_C"/>
    <property type="match status" value="1"/>
</dbReference>
<feature type="active site" description="Proton donor" evidence="18">
    <location>
        <position position="503"/>
    </location>
</feature>
<keyword evidence="8 17" id="KW-0813">Transport</keyword>
<dbReference type="Gene3D" id="3.20.20.60">
    <property type="entry name" value="Phosphoenolpyruvate-binding domains"/>
    <property type="match status" value="1"/>
</dbReference>
<evidence type="ECO:0000256" key="18">
    <source>
        <dbReference type="PIRSR" id="PIRSR000732-1"/>
    </source>
</evidence>
<dbReference type="EMBL" id="JADPIE010000007">
    <property type="protein sequence ID" value="MBF8437831.1"/>
    <property type="molecule type" value="Genomic_DNA"/>
</dbReference>
<evidence type="ECO:0000259" key="23">
    <source>
        <dbReference type="Pfam" id="PF05524"/>
    </source>
</evidence>
<dbReference type="InterPro" id="IPR008279">
    <property type="entry name" value="PEP-util_enz_mobile_dom"/>
</dbReference>
<keyword evidence="9 17" id="KW-0963">Cytoplasm</keyword>
<dbReference type="Gene3D" id="3.50.30.10">
    <property type="entry name" value="Phosphohistidine domain"/>
    <property type="match status" value="1"/>
</dbReference>
<evidence type="ECO:0000256" key="4">
    <source>
        <dbReference type="ARBA" id="ARBA00004496"/>
    </source>
</evidence>
<feature type="domain" description="Phosphotransferase system enzyme I N-terminal" evidence="23">
    <location>
        <begin position="5"/>
        <end position="128"/>
    </location>
</feature>
<keyword evidence="25" id="KW-1185">Reference proteome</keyword>
<organism evidence="24 25">
    <name type="scientific">Halonatronomonas betaini</name>
    <dbReference type="NCBI Taxonomy" id="2778430"/>
    <lineage>
        <taxon>Bacteria</taxon>
        <taxon>Bacillati</taxon>
        <taxon>Bacillota</taxon>
        <taxon>Clostridia</taxon>
        <taxon>Halanaerobiales</taxon>
        <taxon>Halarsenatibacteraceae</taxon>
        <taxon>Halonatronomonas</taxon>
    </lineage>
</organism>
<evidence type="ECO:0000256" key="3">
    <source>
        <dbReference type="ARBA" id="ARBA00002728"/>
    </source>
</evidence>
<feature type="binding site" evidence="19">
    <location>
        <position position="466"/>
    </location>
    <ligand>
        <name>phosphoenolpyruvate</name>
        <dbReference type="ChEBI" id="CHEBI:58702"/>
    </ligand>
</feature>
<dbReference type="PIRSF" id="PIRSF000732">
    <property type="entry name" value="PTS_enzyme_I"/>
    <property type="match status" value="1"/>
</dbReference>
<comment type="function">
    <text evidence="3 17">General (non sugar-specific) component of the phosphoenolpyruvate-dependent sugar phosphotransferase system (sugar PTS). This major carbohydrate active-transport system catalyzes the phosphorylation of incoming sugar substrates concomitantly with their translocation across the cell membrane. Enzyme I transfers the phosphoryl group from phosphoenolpyruvate (PEP) to the phosphoryl carrier protein (HPr).</text>
</comment>
<dbReference type="InterPro" id="IPR040442">
    <property type="entry name" value="Pyrv_kinase-like_dom_sf"/>
</dbReference>
<dbReference type="InterPro" id="IPR015813">
    <property type="entry name" value="Pyrv/PenolPyrv_kinase-like_dom"/>
</dbReference>
<dbReference type="InterPro" id="IPR036618">
    <property type="entry name" value="PtsI_HPr-bd_sf"/>
</dbReference>
<evidence type="ECO:0000256" key="6">
    <source>
        <dbReference type="ARBA" id="ARBA00012232"/>
    </source>
</evidence>
<evidence type="ECO:0000256" key="12">
    <source>
        <dbReference type="ARBA" id="ARBA00022683"/>
    </source>
</evidence>
<dbReference type="SUPFAM" id="SSF47831">
    <property type="entry name" value="Enzyme I of the PEP:sugar phosphotransferase system HPr-binding (sub)domain"/>
    <property type="match status" value="1"/>
</dbReference>
<evidence type="ECO:0000313" key="24">
    <source>
        <dbReference type="EMBL" id="MBF8437831.1"/>
    </source>
</evidence>
<evidence type="ECO:0000256" key="20">
    <source>
        <dbReference type="PIRSR" id="PIRSR000732-3"/>
    </source>
</evidence>
<evidence type="ECO:0000256" key="5">
    <source>
        <dbReference type="ARBA" id="ARBA00007837"/>
    </source>
</evidence>
<evidence type="ECO:0000256" key="9">
    <source>
        <dbReference type="ARBA" id="ARBA00022490"/>
    </source>
</evidence>
<evidence type="ECO:0000256" key="17">
    <source>
        <dbReference type="PIRNR" id="PIRNR000732"/>
    </source>
</evidence>
<dbReference type="InterPro" id="IPR024692">
    <property type="entry name" value="PTS_EI"/>
</dbReference>
<evidence type="ECO:0000256" key="15">
    <source>
        <dbReference type="ARBA" id="ARBA00022842"/>
    </source>
</evidence>
<keyword evidence="12 17" id="KW-0598">Phosphotransferase system</keyword>
<dbReference type="InterPro" id="IPR023151">
    <property type="entry name" value="PEP_util_CS"/>
</dbReference>
<evidence type="ECO:0000259" key="21">
    <source>
        <dbReference type="Pfam" id="PF00391"/>
    </source>
</evidence>
<evidence type="ECO:0000256" key="2">
    <source>
        <dbReference type="ARBA" id="ARBA00001946"/>
    </source>
</evidence>
<dbReference type="GO" id="GO:0046872">
    <property type="term" value="F:metal ion binding"/>
    <property type="evidence" value="ECO:0007669"/>
    <property type="project" value="UniProtKB-KW"/>
</dbReference>
<keyword evidence="14 17" id="KW-0418">Kinase</keyword>
<dbReference type="RefSeq" id="WP_270454860.1">
    <property type="nucleotide sequence ID" value="NZ_JADPIE010000007.1"/>
</dbReference>
<feature type="domain" description="PEP-utilising enzyme mobile" evidence="21">
    <location>
        <begin position="153"/>
        <end position="227"/>
    </location>
</feature>
<keyword evidence="13 17" id="KW-0479">Metal-binding</keyword>
<keyword evidence="10 17" id="KW-0762">Sugar transport</keyword>
<evidence type="ECO:0000256" key="8">
    <source>
        <dbReference type="ARBA" id="ARBA00022448"/>
    </source>
</evidence>
<dbReference type="GO" id="GO:0005737">
    <property type="term" value="C:cytoplasm"/>
    <property type="evidence" value="ECO:0007669"/>
    <property type="project" value="UniProtKB-SubCell"/>
</dbReference>
<feature type="active site" description="Tele-phosphohistidine intermediate" evidence="18">
    <location>
        <position position="190"/>
    </location>
</feature>
<feature type="binding site" evidence="19">
    <location>
        <position position="298"/>
    </location>
    <ligand>
        <name>phosphoenolpyruvate</name>
        <dbReference type="ChEBI" id="CHEBI:58702"/>
    </ligand>
</feature>
<keyword evidence="11 17" id="KW-0808">Transferase</keyword>
<evidence type="ECO:0000313" key="25">
    <source>
        <dbReference type="Proteomes" id="UP000621436"/>
    </source>
</evidence>
<feature type="binding site" evidence="20">
    <location>
        <position position="456"/>
    </location>
    <ligand>
        <name>Mg(2+)</name>
        <dbReference type="ChEBI" id="CHEBI:18420"/>
    </ligand>
</feature>
<dbReference type="AlphaFoldDB" id="A0A931F8K5"/>
<evidence type="ECO:0000256" key="7">
    <source>
        <dbReference type="ARBA" id="ARBA00016544"/>
    </source>
</evidence>
<comment type="catalytic activity">
    <reaction evidence="1 17">
        <text>L-histidyl-[protein] + phosphoenolpyruvate = N(pros)-phospho-L-histidyl-[protein] + pyruvate</text>
        <dbReference type="Rhea" id="RHEA:23880"/>
        <dbReference type="Rhea" id="RHEA-COMP:9745"/>
        <dbReference type="Rhea" id="RHEA-COMP:9746"/>
        <dbReference type="ChEBI" id="CHEBI:15361"/>
        <dbReference type="ChEBI" id="CHEBI:29979"/>
        <dbReference type="ChEBI" id="CHEBI:58702"/>
        <dbReference type="ChEBI" id="CHEBI:64837"/>
        <dbReference type="EC" id="2.7.3.9"/>
    </reaction>
</comment>
<protein>
    <recommendedName>
        <fullName evidence="7 17">Phosphoenolpyruvate-protein phosphotransferase</fullName>
        <ecNumber evidence="6 17">2.7.3.9</ecNumber>
    </recommendedName>
    <alternativeName>
        <fullName evidence="16 17">Phosphotransferase system, enzyme I</fullName>
    </alternativeName>
</protein>
<dbReference type="Proteomes" id="UP000621436">
    <property type="component" value="Unassembled WGS sequence"/>
</dbReference>
<dbReference type="GO" id="GO:0016301">
    <property type="term" value="F:kinase activity"/>
    <property type="evidence" value="ECO:0007669"/>
    <property type="project" value="UniProtKB-KW"/>
</dbReference>